<dbReference type="GO" id="GO:0009506">
    <property type="term" value="C:plasmodesma"/>
    <property type="evidence" value="ECO:0007669"/>
    <property type="project" value="UniProtKB-ARBA"/>
</dbReference>
<dbReference type="PANTHER" id="PTHR31044:SF52">
    <property type="entry name" value="OS01G0631500 PROTEIN"/>
    <property type="match status" value="1"/>
</dbReference>
<keyword evidence="1" id="KW-0732">Signal</keyword>
<protein>
    <submittedName>
        <fullName evidence="3">GSVIVT01015282001</fullName>
    </submittedName>
</protein>
<evidence type="ECO:0000313" key="3">
    <source>
        <dbReference type="EMBL" id="JAE18843.1"/>
    </source>
</evidence>
<dbReference type="SMART" id="SM00768">
    <property type="entry name" value="X8"/>
    <property type="match status" value="1"/>
</dbReference>
<dbReference type="AlphaFoldDB" id="A0A0A9GDS8"/>
<name>A0A0A9GDS8_ARUDO</name>
<dbReference type="Pfam" id="PF07983">
    <property type="entry name" value="X8"/>
    <property type="match status" value="1"/>
</dbReference>
<evidence type="ECO:0000259" key="2">
    <source>
        <dbReference type="SMART" id="SM00768"/>
    </source>
</evidence>
<dbReference type="Gene3D" id="1.20.58.1040">
    <property type="match status" value="1"/>
</dbReference>
<proteinExistence type="predicted"/>
<reference evidence="3" key="1">
    <citation type="submission" date="2014-09" db="EMBL/GenBank/DDBJ databases">
        <authorList>
            <person name="Magalhaes I.L.F."/>
            <person name="Oliveira U."/>
            <person name="Santos F.R."/>
            <person name="Vidigal T.H.D.A."/>
            <person name="Brescovit A.D."/>
            <person name="Santos A.J."/>
        </authorList>
    </citation>
    <scope>NUCLEOTIDE SEQUENCE</scope>
    <source>
        <tissue evidence="3">Shoot tissue taken approximately 20 cm above the soil surface</tissue>
    </source>
</reference>
<dbReference type="EMBL" id="GBRH01179053">
    <property type="protein sequence ID" value="JAE18843.1"/>
    <property type="molecule type" value="Transcribed_RNA"/>
</dbReference>
<dbReference type="FunFam" id="1.20.58.1040:FF:000008">
    <property type="entry name" value="Glucan endo-1,3-beta-glucosidase 13"/>
    <property type="match status" value="1"/>
</dbReference>
<dbReference type="InterPro" id="IPR012946">
    <property type="entry name" value="X8"/>
</dbReference>
<dbReference type="PANTHER" id="PTHR31044">
    <property type="entry name" value="BETA-1,3 GLUCANASE"/>
    <property type="match status" value="1"/>
</dbReference>
<reference evidence="3" key="2">
    <citation type="journal article" date="2015" name="Data Brief">
        <title>Shoot transcriptome of the giant reed, Arundo donax.</title>
        <authorList>
            <person name="Barrero R.A."/>
            <person name="Guerrero F.D."/>
            <person name="Moolhuijzen P."/>
            <person name="Goolsby J.A."/>
            <person name="Tidwell J."/>
            <person name="Bellgard S.E."/>
            <person name="Bellgard M.I."/>
        </authorList>
    </citation>
    <scope>NUCLEOTIDE SEQUENCE</scope>
    <source>
        <tissue evidence="3">Shoot tissue taken approximately 20 cm above the soil surface</tissue>
    </source>
</reference>
<dbReference type="InterPro" id="IPR044788">
    <property type="entry name" value="X8_dom_prot"/>
</dbReference>
<accession>A0A0A9GDS8</accession>
<feature type="domain" description="X8" evidence="2">
    <location>
        <begin position="42"/>
        <end position="127"/>
    </location>
</feature>
<organism evidence="3">
    <name type="scientific">Arundo donax</name>
    <name type="common">Giant reed</name>
    <name type="synonym">Donax arundinaceus</name>
    <dbReference type="NCBI Taxonomy" id="35708"/>
    <lineage>
        <taxon>Eukaryota</taxon>
        <taxon>Viridiplantae</taxon>
        <taxon>Streptophyta</taxon>
        <taxon>Embryophyta</taxon>
        <taxon>Tracheophyta</taxon>
        <taxon>Spermatophyta</taxon>
        <taxon>Magnoliopsida</taxon>
        <taxon>Liliopsida</taxon>
        <taxon>Poales</taxon>
        <taxon>Poaceae</taxon>
        <taxon>PACMAD clade</taxon>
        <taxon>Arundinoideae</taxon>
        <taxon>Arundineae</taxon>
        <taxon>Arundo</taxon>
    </lineage>
</organism>
<sequence length="173" mass="18361">MESERNWGLFFPDQSSIYSLDWTGRGNMDVMTGANITNSNGTWCIASANASETDLQNGLNWACGPGNVDCSAIQPSQPCYQPDTLASHASYAFNSYYQQNGANDVACDFGGAGVRTMKDPSYDTCVYLAAGSKMSTTNSTSLLARSGSSPHPLTKCFTPLLSTLAIAIAAVIQ</sequence>
<evidence type="ECO:0000256" key="1">
    <source>
        <dbReference type="ARBA" id="ARBA00022729"/>
    </source>
</evidence>